<sequence>MENNQKRLDHYSDLYWDIVDAVYLDDYKVKLWFYDGSIKVVDLEERFFRDNPGTVFLPLRDKELFATVRLDEDLGTITWENGADLAPEYLYELGVGIETVKQQKTS</sequence>
<reference evidence="1" key="1">
    <citation type="submission" date="2021-05" db="EMBL/GenBank/DDBJ databases">
        <authorList>
            <person name="Pietrasiak N."/>
            <person name="Ward R."/>
            <person name="Stajich J.E."/>
            <person name="Kurbessoian T."/>
        </authorList>
    </citation>
    <scope>NUCLEOTIDE SEQUENCE</scope>
    <source>
        <strain evidence="1">GSE-TBD4-15B</strain>
    </source>
</reference>
<evidence type="ECO:0000313" key="2">
    <source>
        <dbReference type="Proteomes" id="UP000707356"/>
    </source>
</evidence>
<dbReference type="Pfam" id="PF10387">
    <property type="entry name" value="DUF2442"/>
    <property type="match status" value="1"/>
</dbReference>
<dbReference type="SUPFAM" id="SSF143880">
    <property type="entry name" value="NE0471 N-terminal domain-like"/>
    <property type="match status" value="1"/>
</dbReference>
<comment type="caution">
    <text evidence="1">The sequence shown here is derived from an EMBL/GenBank/DDBJ whole genome shotgun (WGS) entry which is preliminary data.</text>
</comment>
<evidence type="ECO:0000313" key="1">
    <source>
        <dbReference type="EMBL" id="MBW4465545.1"/>
    </source>
</evidence>
<organism evidence="1 2">
    <name type="scientific">Pegethrix bostrychoides GSE-TBD4-15B</name>
    <dbReference type="NCBI Taxonomy" id="2839662"/>
    <lineage>
        <taxon>Bacteria</taxon>
        <taxon>Bacillati</taxon>
        <taxon>Cyanobacteriota</taxon>
        <taxon>Cyanophyceae</taxon>
        <taxon>Oculatellales</taxon>
        <taxon>Oculatellaceae</taxon>
        <taxon>Pegethrix</taxon>
    </lineage>
</organism>
<protein>
    <submittedName>
        <fullName evidence="1">DUF2442 domain-containing protein</fullName>
    </submittedName>
</protein>
<dbReference type="InterPro" id="IPR018841">
    <property type="entry name" value="DUF2442"/>
</dbReference>
<accession>A0A951PAU5</accession>
<dbReference type="Gene3D" id="3.30.2020.10">
    <property type="entry name" value="NE0471-like N-terminal domain"/>
    <property type="match status" value="1"/>
</dbReference>
<dbReference type="AlphaFoldDB" id="A0A951PAU5"/>
<name>A0A951PAU5_9CYAN</name>
<dbReference type="Proteomes" id="UP000707356">
    <property type="component" value="Unassembled WGS sequence"/>
</dbReference>
<dbReference type="EMBL" id="JAHHHV010000048">
    <property type="protein sequence ID" value="MBW4465545.1"/>
    <property type="molecule type" value="Genomic_DNA"/>
</dbReference>
<proteinExistence type="predicted"/>
<dbReference type="InterPro" id="IPR036782">
    <property type="entry name" value="NE0471-like_N"/>
</dbReference>
<reference evidence="1" key="2">
    <citation type="journal article" date="2022" name="Microbiol. Resour. Announc.">
        <title>Metagenome Sequencing to Explore Phylogenomics of Terrestrial Cyanobacteria.</title>
        <authorList>
            <person name="Ward R.D."/>
            <person name="Stajich J.E."/>
            <person name="Johansen J.R."/>
            <person name="Huntemann M."/>
            <person name="Clum A."/>
            <person name="Foster B."/>
            <person name="Foster B."/>
            <person name="Roux S."/>
            <person name="Palaniappan K."/>
            <person name="Varghese N."/>
            <person name="Mukherjee S."/>
            <person name="Reddy T.B.K."/>
            <person name="Daum C."/>
            <person name="Copeland A."/>
            <person name="Chen I.A."/>
            <person name="Ivanova N.N."/>
            <person name="Kyrpides N.C."/>
            <person name="Shapiro N."/>
            <person name="Eloe-Fadrosh E.A."/>
            <person name="Pietrasiak N."/>
        </authorList>
    </citation>
    <scope>NUCLEOTIDE SEQUENCE</scope>
    <source>
        <strain evidence="1">GSE-TBD4-15B</strain>
    </source>
</reference>
<gene>
    <name evidence="1" type="ORF">KME07_08900</name>
</gene>